<organism evidence="1">
    <name type="scientific">marine sediment metagenome</name>
    <dbReference type="NCBI Taxonomy" id="412755"/>
    <lineage>
        <taxon>unclassified sequences</taxon>
        <taxon>metagenomes</taxon>
        <taxon>ecological metagenomes</taxon>
    </lineage>
</organism>
<protein>
    <recommendedName>
        <fullName evidence="2">Radical SAM core domain-containing protein</fullName>
    </recommendedName>
</protein>
<dbReference type="EMBL" id="LAZR01017203">
    <property type="protein sequence ID" value="KKM01411.1"/>
    <property type="molecule type" value="Genomic_DNA"/>
</dbReference>
<name>A0A0F9J691_9ZZZZ</name>
<comment type="caution">
    <text evidence="1">The sequence shown here is derived from an EMBL/GenBank/DDBJ whole genome shotgun (WGS) entry which is preliminary data.</text>
</comment>
<accession>A0A0F9J691</accession>
<evidence type="ECO:0008006" key="2">
    <source>
        <dbReference type="Google" id="ProtNLM"/>
    </source>
</evidence>
<proteinExistence type="predicted"/>
<gene>
    <name evidence="1" type="ORF">LCGC14_1794700</name>
</gene>
<dbReference type="AlphaFoldDB" id="A0A0F9J691"/>
<reference evidence="1" key="1">
    <citation type="journal article" date="2015" name="Nature">
        <title>Complex archaea that bridge the gap between prokaryotes and eukaryotes.</title>
        <authorList>
            <person name="Spang A."/>
            <person name="Saw J.H."/>
            <person name="Jorgensen S.L."/>
            <person name="Zaremba-Niedzwiedzka K."/>
            <person name="Martijn J."/>
            <person name="Lind A.E."/>
            <person name="van Eijk R."/>
            <person name="Schleper C."/>
            <person name="Guy L."/>
            <person name="Ettema T.J."/>
        </authorList>
    </citation>
    <scope>NUCLEOTIDE SEQUENCE</scope>
</reference>
<evidence type="ECO:0000313" key="1">
    <source>
        <dbReference type="EMBL" id="KKM01411.1"/>
    </source>
</evidence>
<sequence length="333" mass="38371">MAKIGVIQIDGKLPNLALMKIAAYHAARGDEVERYAGPLFHQEYEKVYASKLFKFTEMPELPDDVILGGTGINWDGRLPEDIDETDPAGGWFLYQNYHHHIGFSEIGCRFECAFCCVPEKDGKPRDAGTVARLLTNPKGENRLNLLDDDFFGQKGWQDKCDEILELKLRVCFSQGLNIRVITKAQAEYLARIDFWALKFKGKKVTFAWDQFKDAKLIRRGWDKCMEAGIKPGNMQFFVLIGFDTTPEQDMFRVMTLRDWGARPYVMCFDRTDPYQRKFQSWVNGGPTFWGVLWEDYRSSEYKANQKAMRVADNYSGSMWDEDELAYDEGSALV</sequence>